<dbReference type="InterPro" id="IPR035959">
    <property type="entry name" value="RutC-like_sf"/>
</dbReference>
<accession>A0A1I2TL34</accession>
<dbReference type="PANTHER" id="PTHR11803:SF58">
    <property type="entry name" value="PROTEIN HMF1-RELATED"/>
    <property type="match status" value="1"/>
</dbReference>
<evidence type="ECO:0000313" key="2">
    <source>
        <dbReference type="EMBL" id="SFG65578.1"/>
    </source>
</evidence>
<proteinExistence type="inferred from homology"/>
<sequence length="126" mass="13778">MAHIIINSPKAPAPIGPYSQATLANGTLYVSGQIPLNQETGELVNSSIEEETHMVMKNLQFILAEAGMDFSNVVKCSIFVKDLNNFGRINETYGSYFTSNPPARETVEVSRLPKDVNVEISCIATK</sequence>
<reference evidence="3" key="1">
    <citation type="submission" date="2016-10" db="EMBL/GenBank/DDBJ databases">
        <authorList>
            <person name="Varghese N."/>
            <person name="Submissions S."/>
        </authorList>
    </citation>
    <scope>NUCLEOTIDE SEQUENCE [LARGE SCALE GENOMIC DNA]</scope>
    <source>
        <strain evidence="3">LP51</strain>
    </source>
</reference>
<dbReference type="GO" id="GO:0019239">
    <property type="term" value="F:deaminase activity"/>
    <property type="evidence" value="ECO:0007669"/>
    <property type="project" value="TreeGrafter"/>
</dbReference>
<evidence type="ECO:0000256" key="1">
    <source>
        <dbReference type="ARBA" id="ARBA00010552"/>
    </source>
</evidence>
<dbReference type="CDD" id="cd00448">
    <property type="entry name" value="YjgF_YER057c_UK114_family"/>
    <property type="match status" value="1"/>
</dbReference>
<dbReference type="STRING" id="1436961.SAMN05421739_103184"/>
<dbReference type="Proteomes" id="UP000198724">
    <property type="component" value="Unassembled WGS sequence"/>
</dbReference>
<dbReference type="OrthoDB" id="9803101at2"/>
<dbReference type="SUPFAM" id="SSF55298">
    <property type="entry name" value="YjgF-like"/>
    <property type="match status" value="1"/>
</dbReference>
<evidence type="ECO:0000313" key="3">
    <source>
        <dbReference type="Proteomes" id="UP000198724"/>
    </source>
</evidence>
<dbReference type="Pfam" id="PF01042">
    <property type="entry name" value="Ribonuc_L-PSP"/>
    <property type="match status" value="1"/>
</dbReference>
<dbReference type="RefSeq" id="WP_092100738.1">
    <property type="nucleotide sequence ID" value="NZ_FOOT01000003.1"/>
</dbReference>
<dbReference type="InterPro" id="IPR006056">
    <property type="entry name" value="RidA"/>
</dbReference>
<gene>
    <name evidence="2" type="ORF">SAMN05421739_103184</name>
</gene>
<keyword evidence="3" id="KW-1185">Reference proteome</keyword>
<dbReference type="AlphaFoldDB" id="A0A1I2TL34"/>
<name>A0A1I2TL34_9BACT</name>
<dbReference type="NCBIfam" id="TIGR00004">
    <property type="entry name" value="Rid family detoxifying hydrolase"/>
    <property type="match status" value="1"/>
</dbReference>
<dbReference type="EMBL" id="FOOT01000003">
    <property type="protein sequence ID" value="SFG65578.1"/>
    <property type="molecule type" value="Genomic_DNA"/>
</dbReference>
<comment type="similarity">
    <text evidence="1">Belongs to the RutC family.</text>
</comment>
<dbReference type="GO" id="GO:0005829">
    <property type="term" value="C:cytosol"/>
    <property type="evidence" value="ECO:0007669"/>
    <property type="project" value="TreeGrafter"/>
</dbReference>
<dbReference type="PANTHER" id="PTHR11803">
    <property type="entry name" value="2-IMINOBUTANOATE/2-IMINOPROPANOATE DEAMINASE RIDA"/>
    <property type="match status" value="1"/>
</dbReference>
<dbReference type="Gene3D" id="3.30.1330.40">
    <property type="entry name" value="RutC-like"/>
    <property type="match status" value="1"/>
</dbReference>
<dbReference type="FunFam" id="3.30.1330.40:FF:000001">
    <property type="entry name" value="L-PSP family endoribonuclease"/>
    <property type="match status" value="1"/>
</dbReference>
<dbReference type="InterPro" id="IPR006175">
    <property type="entry name" value="YjgF/YER057c/UK114"/>
</dbReference>
<protein>
    <submittedName>
        <fullName evidence="2">2-iminobutanoate/2-iminopropanoate deaminase</fullName>
    </submittedName>
</protein>
<organism evidence="2 3">
    <name type="scientific">Pontibacter chinhatensis</name>
    <dbReference type="NCBI Taxonomy" id="1436961"/>
    <lineage>
        <taxon>Bacteria</taxon>
        <taxon>Pseudomonadati</taxon>
        <taxon>Bacteroidota</taxon>
        <taxon>Cytophagia</taxon>
        <taxon>Cytophagales</taxon>
        <taxon>Hymenobacteraceae</taxon>
        <taxon>Pontibacter</taxon>
    </lineage>
</organism>